<dbReference type="Gene3D" id="2.102.10.10">
    <property type="entry name" value="Rieske [2Fe-2S] iron-sulphur domain"/>
    <property type="match status" value="1"/>
</dbReference>
<feature type="domain" description="Rieske" evidence="9">
    <location>
        <begin position="3"/>
        <end position="98"/>
    </location>
</feature>
<keyword evidence="6" id="KW-0560">Oxidoreductase</keyword>
<sequence length="524" mass="55736">MQHDVLSLDELGADELKEVEANGVKLLLARDGDRVFATGATCTHKGAPLKNGTRIGNRVICPWHHAMFDLESGFHCEPPGQGCLARFETRIENGRILVEVPEDTDGHRPEVEVSERRTGGSKVFAIVGTGAAALACAQELVRRGFDGRIVMIGKEDAPPYDRTDLSKAYLQGKKGKDDLPLATREALSDLGIERVHGTVAAIDAAEKMLKIEGSGAPSELRYDACFAAPGSGSSMLPLDNTDMPNVMTLRSLKDGEALRQASEDEKEIVIIGSGFIGMEAAAALVQRDKTVTVVTPEEAPFAKKWGEEVAGQIADQHREKGVTLKTGAKVEAIEATDGMAIAVRLEGGERVQAGLFVLAVGAKPNLEIFGDLAKDGGVSVDGTLKAAEGLWAGGDVASFPLPGRGYATRIEHWRVAEQHGRHAAGAMLGEAEPFAGIPFFWSAQYGPIHYVGHAKDFDDIHIEGDLGEGSYTAYYVKDSKVVAGLGRGKADKTAELHALMLSQPTPSAASLKDAGWDPSALIGR</sequence>
<dbReference type="InterPro" id="IPR050446">
    <property type="entry name" value="FAD-oxidoreductase/Apoptosis"/>
</dbReference>
<dbReference type="OrthoDB" id="7809559at2"/>
<reference evidence="10 11" key="1">
    <citation type="submission" date="2017-04" db="EMBL/GenBank/DDBJ databases">
        <authorList>
            <person name="Afonso C.L."/>
            <person name="Miller P.J."/>
            <person name="Scott M.A."/>
            <person name="Spackman E."/>
            <person name="Goraichik I."/>
            <person name="Dimitrov K.M."/>
            <person name="Suarez D.L."/>
            <person name="Swayne D.E."/>
        </authorList>
    </citation>
    <scope>NUCLEOTIDE SEQUENCE [LARGE SCALE GENOMIC DNA]</scope>
    <source>
        <strain evidence="10 11">CGMCC 1.10972</strain>
    </source>
</reference>
<dbReference type="GO" id="GO:0046872">
    <property type="term" value="F:metal ion binding"/>
    <property type="evidence" value="ECO:0007669"/>
    <property type="project" value="UniProtKB-KW"/>
</dbReference>
<comment type="cofactor">
    <cofactor evidence="1">
        <name>FAD</name>
        <dbReference type="ChEBI" id="CHEBI:57692"/>
    </cofactor>
</comment>
<evidence type="ECO:0000256" key="1">
    <source>
        <dbReference type="ARBA" id="ARBA00001974"/>
    </source>
</evidence>
<dbReference type="PROSITE" id="PS51296">
    <property type="entry name" value="RIESKE"/>
    <property type="match status" value="1"/>
</dbReference>
<dbReference type="Pfam" id="PF07992">
    <property type="entry name" value="Pyr_redox_2"/>
    <property type="match status" value="1"/>
</dbReference>
<dbReference type="AlphaFoldDB" id="A0A1W2DSK6"/>
<evidence type="ECO:0000256" key="3">
    <source>
        <dbReference type="ARBA" id="ARBA00022714"/>
    </source>
</evidence>
<keyword evidence="8" id="KW-0411">Iron-sulfur</keyword>
<dbReference type="EMBL" id="FWXR01000017">
    <property type="protein sequence ID" value="SMD00430.1"/>
    <property type="molecule type" value="Genomic_DNA"/>
</dbReference>
<protein>
    <submittedName>
        <fullName evidence="10">NADPH-dependent 2,4-dienoyl-CoA reductase, sulfur reductase</fullName>
    </submittedName>
</protein>
<dbReference type="InterPro" id="IPR016156">
    <property type="entry name" value="FAD/NAD-linked_Rdtase_dimer_sf"/>
</dbReference>
<dbReference type="GO" id="GO:0051537">
    <property type="term" value="F:2 iron, 2 sulfur cluster binding"/>
    <property type="evidence" value="ECO:0007669"/>
    <property type="project" value="UniProtKB-KW"/>
</dbReference>
<organism evidence="10 11">
    <name type="scientific">Fulvimarina manganoxydans</name>
    <dbReference type="NCBI Taxonomy" id="937218"/>
    <lineage>
        <taxon>Bacteria</taxon>
        <taxon>Pseudomonadati</taxon>
        <taxon>Pseudomonadota</taxon>
        <taxon>Alphaproteobacteria</taxon>
        <taxon>Hyphomicrobiales</taxon>
        <taxon>Aurantimonadaceae</taxon>
        <taxon>Fulvimarina</taxon>
    </lineage>
</organism>
<keyword evidence="3" id="KW-0001">2Fe-2S</keyword>
<dbReference type="InterPro" id="IPR017941">
    <property type="entry name" value="Rieske_2Fe-2S"/>
</dbReference>
<evidence type="ECO:0000259" key="9">
    <source>
        <dbReference type="PROSITE" id="PS51296"/>
    </source>
</evidence>
<evidence type="ECO:0000256" key="2">
    <source>
        <dbReference type="ARBA" id="ARBA00022630"/>
    </source>
</evidence>
<evidence type="ECO:0000313" key="10">
    <source>
        <dbReference type="EMBL" id="SMD00430.1"/>
    </source>
</evidence>
<dbReference type="SUPFAM" id="SSF50022">
    <property type="entry name" value="ISP domain"/>
    <property type="match status" value="1"/>
</dbReference>
<dbReference type="PRINTS" id="PR00411">
    <property type="entry name" value="PNDRDTASEI"/>
</dbReference>
<dbReference type="InterPro" id="IPR036188">
    <property type="entry name" value="FAD/NAD-bd_sf"/>
</dbReference>
<name>A0A1W2DSK6_9HYPH</name>
<dbReference type="Gene3D" id="3.50.50.60">
    <property type="entry name" value="FAD/NAD(P)-binding domain"/>
    <property type="match status" value="2"/>
</dbReference>
<keyword evidence="11" id="KW-1185">Reference proteome</keyword>
<dbReference type="InterPro" id="IPR023753">
    <property type="entry name" value="FAD/NAD-binding_dom"/>
</dbReference>
<dbReference type="PRINTS" id="PR00368">
    <property type="entry name" value="FADPNR"/>
</dbReference>
<dbReference type="Gene3D" id="3.30.390.30">
    <property type="match status" value="1"/>
</dbReference>
<dbReference type="STRING" id="937218.SAMN06297251_11786"/>
<keyword evidence="5" id="KW-0274">FAD</keyword>
<dbReference type="PANTHER" id="PTHR43557:SF2">
    <property type="entry name" value="RIESKE DOMAIN-CONTAINING PROTEIN-RELATED"/>
    <property type="match status" value="1"/>
</dbReference>
<evidence type="ECO:0000313" key="11">
    <source>
        <dbReference type="Proteomes" id="UP000192656"/>
    </source>
</evidence>
<evidence type="ECO:0000256" key="7">
    <source>
        <dbReference type="ARBA" id="ARBA00023004"/>
    </source>
</evidence>
<accession>A0A1W2DSK6</accession>
<dbReference type="RefSeq" id="WP_084411649.1">
    <property type="nucleotide sequence ID" value="NZ_FWXR01000017.1"/>
</dbReference>
<keyword evidence="4" id="KW-0479">Metal-binding</keyword>
<keyword evidence="2" id="KW-0285">Flavoprotein</keyword>
<evidence type="ECO:0000256" key="6">
    <source>
        <dbReference type="ARBA" id="ARBA00023002"/>
    </source>
</evidence>
<dbReference type="InterPro" id="IPR036922">
    <property type="entry name" value="Rieske_2Fe-2S_sf"/>
</dbReference>
<dbReference type="Pfam" id="PF00355">
    <property type="entry name" value="Rieske"/>
    <property type="match status" value="1"/>
</dbReference>
<evidence type="ECO:0000256" key="4">
    <source>
        <dbReference type="ARBA" id="ARBA00022723"/>
    </source>
</evidence>
<evidence type="ECO:0000256" key="8">
    <source>
        <dbReference type="ARBA" id="ARBA00023014"/>
    </source>
</evidence>
<keyword evidence="7" id="KW-0408">Iron</keyword>
<dbReference type="GO" id="GO:0016651">
    <property type="term" value="F:oxidoreductase activity, acting on NAD(P)H"/>
    <property type="evidence" value="ECO:0007669"/>
    <property type="project" value="TreeGrafter"/>
</dbReference>
<dbReference type="GO" id="GO:0005737">
    <property type="term" value="C:cytoplasm"/>
    <property type="evidence" value="ECO:0007669"/>
    <property type="project" value="TreeGrafter"/>
</dbReference>
<dbReference type="SUPFAM" id="SSF51905">
    <property type="entry name" value="FAD/NAD(P)-binding domain"/>
    <property type="match status" value="2"/>
</dbReference>
<dbReference type="Proteomes" id="UP000192656">
    <property type="component" value="Unassembled WGS sequence"/>
</dbReference>
<proteinExistence type="predicted"/>
<gene>
    <name evidence="10" type="ORF">SAMN06297251_11786</name>
</gene>
<evidence type="ECO:0000256" key="5">
    <source>
        <dbReference type="ARBA" id="ARBA00022827"/>
    </source>
</evidence>
<dbReference type="SUPFAM" id="SSF55424">
    <property type="entry name" value="FAD/NAD-linked reductases, dimerisation (C-terminal) domain"/>
    <property type="match status" value="1"/>
</dbReference>
<dbReference type="PANTHER" id="PTHR43557">
    <property type="entry name" value="APOPTOSIS-INDUCING FACTOR 1"/>
    <property type="match status" value="1"/>
</dbReference>